<dbReference type="InterPro" id="IPR045002">
    <property type="entry name" value="Ech1-like"/>
</dbReference>
<evidence type="ECO:0000313" key="3">
    <source>
        <dbReference type="Proteomes" id="UP001157186"/>
    </source>
</evidence>
<organism evidence="2 3">
    <name type="scientific">Thalassotalea insulae</name>
    <dbReference type="NCBI Taxonomy" id="2056778"/>
    <lineage>
        <taxon>Bacteria</taxon>
        <taxon>Pseudomonadati</taxon>
        <taxon>Pseudomonadota</taxon>
        <taxon>Gammaproteobacteria</taxon>
        <taxon>Alteromonadales</taxon>
        <taxon>Colwelliaceae</taxon>
        <taxon>Thalassotalea</taxon>
    </lineage>
</organism>
<accession>A0ABQ6GYP1</accession>
<protein>
    <submittedName>
        <fullName evidence="2">Enoyl-CoA hydratase</fullName>
    </submittedName>
</protein>
<comment type="caution">
    <text evidence="2">The sequence shown here is derived from an EMBL/GenBank/DDBJ whole genome shotgun (WGS) entry which is preliminary data.</text>
</comment>
<evidence type="ECO:0000313" key="2">
    <source>
        <dbReference type="EMBL" id="GLX80449.1"/>
    </source>
</evidence>
<dbReference type="CDD" id="cd06558">
    <property type="entry name" value="crotonase-like"/>
    <property type="match status" value="1"/>
</dbReference>
<dbReference type="PANTHER" id="PTHR43149:SF1">
    <property type="entry name" value="DELTA(3,5)-DELTA(2,4)-DIENOYL-COA ISOMERASE, MITOCHONDRIAL"/>
    <property type="match status" value="1"/>
</dbReference>
<dbReference type="PANTHER" id="PTHR43149">
    <property type="entry name" value="ENOYL-COA HYDRATASE"/>
    <property type="match status" value="1"/>
</dbReference>
<sequence>MNNQLLNFQVKEQIAYVELARPEKHNAINMQLFNELVATGKVIKKDRAIRAVVIYAQGENFCSGIDIKSVFNYPANALKLLFKIRPWRANKAQRVSTIWREIPVPVIFAIHGKCWGAGLQIALGGDFRIAAPDASLSIMEARWGLIPDMGGNIALKELMPIDQAKKLTMTAQQVNGEQALALGLITQLAEDPLQQAKALAIELISQSPDAIAGCKKLFNQTWQQSHAMTLAKESWYQIKILLGKNYRIKGYNQSHPKTAKPFLPRKRW</sequence>
<comment type="similarity">
    <text evidence="1">Belongs to the enoyl-CoA hydratase/isomerase family.</text>
</comment>
<proteinExistence type="inferred from homology"/>
<gene>
    <name evidence="2" type="ORF">tinsulaeT_37890</name>
</gene>
<keyword evidence="3" id="KW-1185">Reference proteome</keyword>
<evidence type="ECO:0000256" key="1">
    <source>
        <dbReference type="ARBA" id="ARBA00005254"/>
    </source>
</evidence>
<dbReference type="InterPro" id="IPR001753">
    <property type="entry name" value="Enoyl-CoA_hydra/iso"/>
</dbReference>
<dbReference type="NCBIfam" id="NF005699">
    <property type="entry name" value="PRK07509.1"/>
    <property type="match status" value="1"/>
</dbReference>
<dbReference type="EMBL" id="BSST01000001">
    <property type="protein sequence ID" value="GLX80449.1"/>
    <property type="molecule type" value="Genomic_DNA"/>
</dbReference>
<reference evidence="2 3" key="1">
    <citation type="submission" date="2023-03" db="EMBL/GenBank/DDBJ databases">
        <title>Draft genome sequence of Thalassotalea insulae KCTC 62186T.</title>
        <authorList>
            <person name="Sawabe T."/>
        </authorList>
    </citation>
    <scope>NUCLEOTIDE SEQUENCE [LARGE SCALE GENOMIC DNA]</scope>
    <source>
        <strain evidence="2 3">KCTC 62186</strain>
    </source>
</reference>
<dbReference type="Pfam" id="PF00378">
    <property type="entry name" value="ECH_1"/>
    <property type="match status" value="1"/>
</dbReference>
<dbReference type="Gene3D" id="3.90.226.10">
    <property type="entry name" value="2-enoyl-CoA Hydratase, Chain A, domain 1"/>
    <property type="match status" value="1"/>
</dbReference>
<name>A0ABQ6GYP1_9GAMM</name>
<dbReference type="SUPFAM" id="SSF52096">
    <property type="entry name" value="ClpP/crotonase"/>
    <property type="match status" value="1"/>
</dbReference>
<dbReference type="InterPro" id="IPR029045">
    <property type="entry name" value="ClpP/crotonase-like_dom_sf"/>
</dbReference>
<dbReference type="RefSeq" id="WP_284246447.1">
    <property type="nucleotide sequence ID" value="NZ_BSST01000001.1"/>
</dbReference>
<dbReference type="Proteomes" id="UP001157186">
    <property type="component" value="Unassembled WGS sequence"/>
</dbReference>